<dbReference type="InterPro" id="IPR035979">
    <property type="entry name" value="RBD_domain_sf"/>
</dbReference>
<keyword evidence="4 7" id="KW-0694">RNA-binding</keyword>
<dbReference type="EMBL" id="JANQDX010000002">
    <property type="protein sequence ID" value="KAL0927795.1"/>
    <property type="molecule type" value="Genomic_DNA"/>
</dbReference>
<dbReference type="Pfam" id="PF05843">
    <property type="entry name" value="Suf"/>
    <property type="match status" value="1"/>
</dbReference>
<evidence type="ECO:0000256" key="8">
    <source>
        <dbReference type="SAM" id="MobiDB-lite"/>
    </source>
</evidence>
<dbReference type="InterPro" id="IPR000504">
    <property type="entry name" value="RRM_dom"/>
</dbReference>
<dbReference type="Gene3D" id="3.30.70.330">
    <property type="match status" value="1"/>
</dbReference>
<reference evidence="10 11" key="1">
    <citation type="journal article" date="2024" name="Plant Biotechnol. J.">
        <title>Dendrobium thyrsiflorum genome and its molecular insights into genes involved in important horticultural traits.</title>
        <authorList>
            <person name="Chen B."/>
            <person name="Wang J.Y."/>
            <person name="Zheng P.J."/>
            <person name="Li K.L."/>
            <person name="Liang Y.M."/>
            <person name="Chen X.F."/>
            <person name="Zhang C."/>
            <person name="Zhao X."/>
            <person name="He X."/>
            <person name="Zhang G.Q."/>
            <person name="Liu Z.J."/>
            <person name="Xu Q."/>
        </authorList>
    </citation>
    <scope>NUCLEOTIDE SEQUENCE [LARGE SCALE GENOMIC DNA]</scope>
    <source>
        <strain evidence="10">GZMU011</strain>
    </source>
</reference>
<dbReference type="Pfam" id="PF05391">
    <property type="entry name" value="Lsm_interact"/>
    <property type="match status" value="1"/>
</dbReference>
<proteinExistence type="predicted"/>
<dbReference type="InterPro" id="IPR008847">
    <property type="entry name" value="Suf"/>
</dbReference>
<feature type="region of interest" description="Disordered" evidence="8">
    <location>
        <begin position="1"/>
        <end position="49"/>
    </location>
</feature>
<feature type="compositionally biased region" description="Acidic residues" evidence="8">
    <location>
        <begin position="1"/>
        <end position="11"/>
    </location>
</feature>
<dbReference type="SMART" id="SM00360">
    <property type="entry name" value="RRM"/>
    <property type="match status" value="1"/>
</dbReference>
<dbReference type="GO" id="GO:0006397">
    <property type="term" value="P:mRNA processing"/>
    <property type="evidence" value="ECO:0007669"/>
    <property type="project" value="UniProtKB-KW"/>
</dbReference>
<keyword evidence="6" id="KW-0539">Nucleus</keyword>
<dbReference type="GO" id="GO:0005634">
    <property type="term" value="C:nucleus"/>
    <property type="evidence" value="ECO:0007669"/>
    <property type="project" value="UniProtKB-SubCell"/>
</dbReference>
<feature type="region of interest" description="Disordered" evidence="8">
    <location>
        <begin position="737"/>
        <end position="829"/>
    </location>
</feature>
<accession>A0ABD0VRV4</accession>
<feature type="domain" description="RRM" evidence="9">
    <location>
        <begin position="667"/>
        <end position="744"/>
    </location>
</feature>
<dbReference type="SUPFAM" id="SSF48452">
    <property type="entry name" value="TPR-like"/>
    <property type="match status" value="1"/>
</dbReference>
<organism evidence="10 11">
    <name type="scientific">Dendrobium thyrsiflorum</name>
    <name type="common">Pinecone-like raceme dendrobium</name>
    <name type="synonym">Orchid</name>
    <dbReference type="NCBI Taxonomy" id="117978"/>
    <lineage>
        <taxon>Eukaryota</taxon>
        <taxon>Viridiplantae</taxon>
        <taxon>Streptophyta</taxon>
        <taxon>Embryophyta</taxon>
        <taxon>Tracheophyta</taxon>
        <taxon>Spermatophyta</taxon>
        <taxon>Magnoliopsida</taxon>
        <taxon>Liliopsida</taxon>
        <taxon>Asparagales</taxon>
        <taxon>Orchidaceae</taxon>
        <taxon>Epidendroideae</taxon>
        <taxon>Malaxideae</taxon>
        <taxon>Dendrobiinae</taxon>
        <taxon>Dendrobium</taxon>
    </lineage>
</organism>
<dbReference type="PROSITE" id="PS50102">
    <property type="entry name" value="RRM"/>
    <property type="match status" value="1"/>
</dbReference>
<evidence type="ECO:0000256" key="1">
    <source>
        <dbReference type="ARBA" id="ARBA00004123"/>
    </source>
</evidence>
<keyword evidence="3" id="KW-0677">Repeat</keyword>
<evidence type="ECO:0000256" key="3">
    <source>
        <dbReference type="ARBA" id="ARBA00022737"/>
    </source>
</evidence>
<dbReference type="Proteomes" id="UP001552299">
    <property type="component" value="Unassembled WGS sequence"/>
</dbReference>
<sequence length="829" mass="93943">MEVVKEDEDDTNHEGRDDEVASVGRTSSKGDVSSPSSSGSESDEEAAEEVQIGALQQQLEENPLNYEAHVQHIHHLRKLGHVEKLRQARESMNKYFPLSPKMWQDWAKDEATLNQGSENFEEIEKLYERGVHEYLFVPLWCDYLEFVQEHDPSVLECAPGGLSKMRTLFERALTACGLHFSEGSNIWEAYREFEQAVFLTIDGSDNEEKVKQAQRIRALFHRQLSVPLVNLRSTLTDYKLWEAEQGNPNDVNSEFDGVPSNIVSAYQKSLEMGNARASYEAQLSNHDATEVDRLQHFVNYIKLEDSIGDPARVQVLYERALADFPVSSDLWLGYTSYLDRTLKVSEFVKDVYSRATRNCTWIGQLWINHMLALERLSASEKELSTVFERAIQCSFPGFQEYLDLFLTRIDGLRRRISSTVAKEDGLDYSLIRETFQRAADYFSLQVVSINDLLHLYAYWARLEGTLGNDFVAARGVWESLIKKSGSLLEVWQGYLAMEIGMGHINEARSIYKRCYSKRFQGTGSEDICHSWLRFEREYGTLDDLDLSVKKVTPRLQELMAYKPQQDSKGSLSTQKDGSVAVIASQKRKANKTYGDKQPPAKKRKDVTIERSETSTPVPSSTSSIVDNVKAYNQQEETLQDTGDHEHNVKGVGDSKLSKTKLFYTDKCTAFISNLSVEANENHLHGFFMDSGGVTAIRLLRDKFSGKSRGLAYVDFSDEEHLAAAVAKNKQKLLGNKLSIARSDPKQGRNKSLPPSMSSRSHGKGTRSRGSEAPPREESRNTAKPARTVTFATPRAIAKPLGWSKRELPTDETTEKPKSNDEFREMFLKK</sequence>
<keyword evidence="5" id="KW-0508">mRNA splicing</keyword>
<keyword evidence="11" id="KW-1185">Reference proteome</keyword>
<comment type="caution">
    <text evidence="10">The sequence shown here is derived from an EMBL/GenBank/DDBJ whole genome shotgun (WGS) entry which is preliminary data.</text>
</comment>
<dbReference type="InterPro" id="IPR003107">
    <property type="entry name" value="HAT"/>
</dbReference>
<evidence type="ECO:0000313" key="11">
    <source>
        <dbReference type="Proteomes" id="UP001552299"/>
    </source>
</evidence>
<evidence type="ECO:0000256" key="4">
    <source>
        <dbReference type="ARBA" id="ARBA00022884"/>
    </source>
</evidence>
<dbReference type="Gene3D" id="1.25.40.10">
    <property type="entry name" value="Tetratricopeptide repeat domain"/>
    <property type="match status" value="2"/>
</dbReference>
<feature type="compositionally biased region" description="Basic and acidic residues" evidence="8">
    <location>
        <begin position="803"/>
        <end position="829"/>
    </location>
</feature>
<dbReference type="SMART" id="SM00386">
    <property type="entry name" value="HAT"/>
    <property type="match status" value="7"/>
</dbReference>
<evidence type="ECO:0000256" key="7">
    <source>
        <dbReference type="PROSITE-ProRule" id="PRU00176"/>
    </source>
</evidence>
<gene>
    <name evidence="10" type="ORF">M5K25_002005</name>
</gene>
<evidence type="ECO:0000256" key="6">
    <source>
        <dbReference type="ARBA" id="ARBA00023242"/>
    </source>
</evidence>
<dbReference type="Pfam" id="PF00076">
    <property type="entry name" value="RRM_1"/>
    <property type="match status" value="1"/>
</dbReference>
<dbReference type="SUPFAM" id="SSF54928">
    <property type="entry name" value="RNA-binding domain, RBD"/>
    <property type="match status" value="1"/>
</dbReference>
<dbReference type="InterPro" id="IPR011990">
    <property type="entry name" value="TPR-like_helical_dom_sf"/>
</dbReference>
<name>A0ABD0VRV4_DENTH</name>
<evidence type="ECO:0000256" key="2">
    <source>
        <dbReference type="ARBA" id="ARBA00022664"/>
    </source>
</evidence>
<evidence type="ECO:0000259" key="9">
    <source>
        <dbReference type="PROSITE" id="PS50102"/>
    </source>
</evidence>
<dbReference type="InterPro" id="IPR008669">
    <property type="entry name" value="LSM_interact"/>
</dbReference>
<feature type="region of interest" description="Disordered" evidence="8">
    <location>
        <begin position="584"/>
        <end position="623"/>
    </location>
</feature>
<evidence type="ECO:0000256" key="5">
    <source>
        <dbReference type="ARBA" id="ARBA00023187"/>
    </source>
</evidence>
<dbReference type="AlphaFoldDB" id="A0ABD0VRV4"/>
<feature type="compositionally biased region" description="Low complexity" evidence="8">
    <location>
        <begin position="27"/>
        <end position="40"/>
    </location>
</feature>
<dbReference type="GO" id="GO:0003723">
    <property type="term" value="F:RNA binding"/>
    <property type="evidence" value="ECO:0007669"/>
    <property type="project" value="UniProtKB-UniRule"/>
</dbReference>
<evidence type="ECO:0000313" key="10">
    <source>
        <dbReference type="EMBL" id="KAL0927795.1"/>
    </source>
</evidence>
<dbReference type="PANTHER" id="PTHR17204">
    <property type="entry name" value="PRE-MRNA PROCESSING PROTEIN PRP39-RELATED"/>
    <property type="match status" value="1"/>
</dbReference>
<dbReference type="GO" id="GO:0008380">
    <property type="term" value="P:RNA splicing"/>
    <property type="evidence" value="ECO:0007669"/>
    <property type="project" value="UniProtKB-KW"/>
</dbReference>
<dbReference type="PANTHER" id="PTHR17204:SF25">
    <property type="entry name" value="RRM DOMAIN-CONTAINING PROTEIN"/>
    <property type="match status" value="1"/>
</dbReference>
<keyword evidence="2" id="KW-0507">mRNA processing</keyword>
<protein>
    <recommendedName>
        <fullName evidence="9">RRM domain-containing protein</fullName>
    </recommendedName>
</protein>
<comment type="subcellular location">
    <subcellularLocation>
        <location evidence="1">Nucleus</location>
    </subcellularLocation>
</comment>
<dbReference type="InterPro" id="IPR012677">
    <property type="entry name" value="Nucleotide-bd_a/b_plait_sf"/>
</dbReference>
<feature type="compositionally biased region" description="Low complexity" evidence="8">
    <location>
        <begin position="613"/>
        <end position="623"/>
    </location>
</feature>